<feature type="chain" id="PRO_5010256957" description="DUF1223 domain-containing protein" evidence="1">
    <location>
        <begin position="24"/>
        <end position="236"/>
    </location>
</feature>
<organism evidence="2 3">
    <name type="scientific">Enterovibrio norvegicus DSM 15893</name>
    <dbReference type="NCBI Taxonomy" id="1121869"/>
    <lineage>
        <taxon>Bacteria</taxon>
        <taxon>Pseudomonadati</taxon>
        <taxon>Pseudomonadota</taxon>
        <taxon>Gammaproteobacteria</taxon>
        <taxon>Vibrionales</taxon>
        <taxon>Vibrionaceae</taxon>
        <taxon>Enterovibrio</taxon>
    </lineage>
</organism>
<evidence type="ECO:0000313" key="3">
    <source>
        <dbReference type="Proteomes" id="UP000182692"/>
    </source>
</evidence>
<keyword evidence="1" id="KW-0732">Signal</keyword>
<dbReference type="SUPFAM" id="SSF52833">
    <property type="entry name" value="Thioredoxin-like"/>
    <property type="match status" value="1"/>
</dbReference>
<dbReference type="PANTHER" id="PTHR36057:SF1">
    <property type="entry name" value="LIPOPROTEIN LIPID ATTACHMENT SITE-LIKE PROTEIN, PUTATIVE (DUF1223)-RELATED"/>
    <property type="match status" value="1"/>
</dbReference>
<feature type="signal peptide" evidence="1">
    <location>
        <begin position="1"/>
        <end position="23"/>
    </location>
</feature>
<gene>
    <name evidence="2" type="ORF">SAMN03084138_00665</name>
</gene>
<reference evidence="2 3" key="1">
    <citation type="submission" date="2016-10" db="EMBL/GenBank/DDBJ databases">
        <authorList>
            <person name="de Groot N.N."/>
        </authorList>
    </citation>
    <scope>NUCLEOTIDE SEQUENCE [LARGE SCALE GENOMIC DNA]</scope>
    <source>
        <strain evidence="2 3">DSM 15893</strain>
    </source>
</reference>
<dbReference type="Pfam" id="PF06764">
    <property type="entry name" value="DUF1223"/>
    <property type="match status" value="1"/>
</dbReference>
<dbReference type="EMBL" id="FOWR01000004">
    <property type="protein sequence ID" value="SFO86281.1"/>
    <property type="molecule type" value="Genomic_DNA"/>
</dbReference>
<dbReference type="InterPro" id="IPR010634">
    <property type="entry name" value="DUF1223"/>
</dbReference>
<dbReference type="PANTHER" id="PTHR36057">
    <property type="match status" value="1"/>
</dbReference>
<dbReference type="InterPro" id="IPR036249">
    <property type="entry name" value="Thioredoxin-like_sf"/>
</dbReference>
<evidence type="ECO:0000313" key="2">
    <source>
        <dbReference type="EMBL" id="SFO86281.1"/>
    </source>
</evidence>
<evidence type="ECO:0008006" key="4">
    <source>
        <dbReference type="Google" id="ProtNLM"/>
    </source>
</evidence>
<sequence>MKKLMLMAAAIPFASVGQTWVNADAPATVVELYTSEGCSSCPPAEATLNALERSADLWNKVIPLAFHVDYWNYIGWDDTFADAAYSQRQRDKVNQGQSSGVYTPGWFINDQEWRGFFARQAIPYANGPRAPTLTATLADKTLRLDYEGTQTLVANIALVAMNQTTEVKRGENRGRTLDHDFIVVDFAKKAGKNHWEYTLPSSLDISADAIAIWLTPPQGGDPVQTVAGWLDNPYPN</sequence>
<accession>A0A1I5KP12</accession>
<name>A0A1I5KP12_9GAMM</name>
<proteinExistence type="predicted"/>
<evidence type="ECO:0000256" key="1">
    <source>
        <dbReference type="SAM" id="SignalP"/>
    </source>
</evidence>
<dbReference type="Proteomes" id="UP000182692">
    <property type="component" value="Unassembled WGS sequence"/>
</dbReference>
<protein>
    <recommendedName>
        <fullName evidence="4">DUF1223 domain-containing protein</fullName>
    </recommendedName>
</protein>
<dbReference type="AlphaFoldDB" id="A0A1I5KP12"/>